<dbReference type="EMBL" id="MT631613">
    <property type="protein sequence ID" value="QNO55390.1"/>
    <property type="molecule type" value="Genomic_DNA"/>
</dbReference>
<evidence type="ECO:0000256" key="1">
    <source>
        <dbReference type="SAM" id="MobiDB-lite"/>
    </source>
</evidence>
<feature type="compositionally biased region" description="Polar residues" evidence="1">
    <location>
        <begin position="24"/>
        <end position="40"/>
    </location>
</feature>
<proteinExistence type="predicted"/>
<dbReference type="AlphaFoldDB" id="A0A7G9Z556"/>
<name>A0A7G9Z556_9EURY</name>
<protein>
    <submittedName>
        <fullName evidence="2">Uncharacterized protein</fullName>
    </submittedName>
</protein>
<feature type="region of interest" description="Disordered" evidence="1">
    <location>
        <begin position="21"/>
        <end position="50"/>
    </location>
</feature>
<sequence length="50" mass="5577">MNEPQRLGITDLILPITDHASPITHYNRNPKSGMLSSSKLVSARSKTFRP</sequence>
<gene>
    <name evidence="2" type="ORF">BNGNOALE_00016</name>
</gene>
<evidence type="ECO:0000313" key="2">
    <source>
        <dbReference type="EMBL" id="QNO55390.1"/>
    </source>
</evidence>
<reference evidence="2" key="1">
    <citation type="submission" date="2020-06" db="EMBL/GenBank/DDBJ databases">
        <title>Unique genomic features of the anaerobic methanotrophic archaea.</title>
        <authorList>
            <person name="Chadwick G.L."/>
            <person name="Skennerton C.T."/>
            <person name="Laso-Perez R."/>
            <person name="Leu A.O."/>
            <person name="Speth D.R."/>
            <person name="Yu H."/>
            <person name="Morgan-Lang C."/>
            <person name="Hatzenpichler R."/>
            <person name="Goudeau D."/>
            <person name="Malmstrom R."/>
            <person name="Brazelton W.J."/>
            <person name="Woyke T."/>
            <person name="Hallam S.J."/>
            <person name="Tyson G.W."/>
            <person name="Wegener G."/>
            <person name="Boetius A."/>
            <person name="Orphan V."/>
        </authorList>
    </citation>
    <scope>NUCLEOTIDE SEQUENCE</scope>
</reference>
<organism evidence="2">
    <name type="scientific">Candidatus Methanophaga sp. ANME-1 ERB7</name>
    <dbReference type="NCBI Taxonomy" id="2759913"/>
    <lineage>
        <taxon>Archaea</taxon>
        <taxon>Methanobacteriati</taxon>
        <taxon>Methanobacteriota</taxon>
        <taxon>Stenosarchaea group</taxon>
        <taxon>Methanomicrobia</taxon>
        <taxon>Candidatus Methanophagales</taxon>
        <taxon>Candidatus Methanophagaceae</taxon>
        <taxon>Candidatus Methanophaga</taxon>
    </lineage>
</organism>
<accession>A0A7G9Z556</accession>